<dbReference type="eggNOG" id="COG2771">
    <property type="taxonomic scope" value="Bacteria"/>
</dbReference>
<evidence type="ECO:0000256" key="1">
    <source>
        <dbReference type="ARBA" id="ARBA00023015"/>
    </source>
</evidence>
<dbReference type="CDD" id="cd06170">
    <property type="entry name" value="LuxR_C_like"/>
    <property type="match status" value="1"/>
</dbReference>
<keyword evidence="2" id="KW-0238">DNA-binding</keyword>
<dbReference type="GO" id="GO:0006355">
    <property type="term" value="P:regulation of DNA-templated transcription"/>
    <property type="evidence" value="ECO:0007669"/>
    <property type="project" value="InterPro"/>
</dbReference>
<dbReference type="PANTHER" id="PTHR44688:SF16">
    <property type="entry name" value="DNA-BINDING TRANSCRIPTIONAL ACTIVATOR DEVR_DOSR"/>
    <property type="match status" value="1"/>
</dbReference>
<dbReference type="PANTHER" id="PTHR44688">
    <property type="entry name" value="DNA-BINDING TRANSCRIPTIONAL ACTIVATOR DEVR_DOSR"/>
    <property type="match status" value="1"/>
</dbReference>
<protein>
    <submittedName>
        <fullName evidence="5">Regulatory protein LuxR</fullName>
    </submittedName>
</protein>
<dbReference type="Pfam" id="PF00196">
    <property type="entry name" value="GerE"/>
    <property type="match status" value="1"/>
</dbReference>
<dbReference type="PROSITE" id="PS50043">
    <property type="entry name" value="HTH_LUXR_2"/>
    <property type="match status" value="1"/>
</dbReference>
<dbReference type="GO" id="GO:0003677">
    <property type="term" value="F:DNA binding"/>
    <property type="evidence" value="ECO:0007669"/>
    <property type="project" value="UniProtKB-KW"/>
</dbReference>
<evidence type="ECO:0000259" key="4">
    <source>
        <dbReference type="PROSITE" id="PS50043"/>
    </source>
</evidence>
<dbReference type="AlphaFoldDB" id="F4C452"/>
<dbReference type="SMART" id="SM00421">
    <property type="entry name" value="HTH_LUXR"/>
    <property type="match status" value="1"/>
</dbReference>
<accession>F4C452</accession>
<evidence type="ECO:0000256" key="2">
    <source>
        <dbReference type="ARBA" id="ARBA00023125"/>
    </source>
</evidence>
<dbReference type="HOGENOM" id="CLU_120890_0_0_10"/>
<proteinExistence type="predicted"/>
<evidence type="ECO:0000256" key="3">
    <source>
        <dbReference type="ARBA" id="ARBA00023163"/>
    </source>
</evidence>
<dbReference type="Gene3D" id="1.10.10.10">
    <property type="entry name" value="Winged helix-like DNA-binding domain superfamily/Winged helix DNA-binding domain"/>
    <property type="match status" value="1"/>
</dbReference>
<dbReference type="KEGG" id="shg:Sph21_3504"/>
<sequence length="189" mass="21542">MHGQSLTKLPAGLTDKGVEFFVKEQQIYCIHDEKIFKYQDIPQYILDIIDADMVKQPEAMRALNDWDLTTIEEMRKQYIFCRFGGFDTDPDISENGTVDHTEYFDCGRRGRCKQEGKLCSAIKVANGHLTKQEINVMKCIARGCTYEQCADELNISTNTVSSHIQNIKEKTGFVSIAEISGFAHNKNFI</sequence>
<dbReference type="PRINTS" id="PR00038">
    <property type="entry name" value="HTHLUXR"/>
</dbReference>
<gene>
    <name evidence="5" type="ordered locus">Sph21_3504</name>
</gene>
<dbReference type="STRING" id="743722.Sph21_3504"/>
<dbReference type="InterPro" id="IPR036388">
    <property type="entry name" value="WH-like_DNA-bd_sf"/>
</dbReference>
<feature type="domain" description="HTH luxR-type" evidence="4">
    <location>
        <begin position="122"/>
        <end position="187"/>
    </location>
</feature>
<evidence type="ECO:0000313" key="5">
    <source>
        <dbReference type="EMBL" id="ADZ80042.1"/>
    </source>
</evidence>
<name>F4C452_SPHS2</name>
<dbReference type="InterPro" id="IPR000792">
    <property type="entry name" value="Tscrpt_reg_LuxR_C"/>
</dbReference>
<keyword evidence="1" id="KW-0805">Transcription regulation</keyword>
<dbReference type="PATRIC" id="fig|743722.3.peg.3742"/>
<dbReference type="SUPFAM" id="SSF46894">
    <property type="entry name" value="C-terminal effector domain of the bipartite response regulators"/>
    <property type="match status" value="1"/>
</dbReference>
<dbReference type="EMBL" id="CP002584">
    <property type="protein sequence ID" value="ADZ80042.1"/>
    <property type="molecule type" value="Genomic_DNA"/>
</dbReference>
<dbReference type="OrthoDB" id="840236at2"/>
<organism evidence="5">
    <name type="scientific">Sphingobacterium sp. (strain 21)</name>
    <dbReference type="NCBI Taxonomy" id="743722"/>
    <lineage>
        <taxon>Bacteria</taxon>
        <taxon>Pseudomonadati</taxon>
        <taxon>Bacteroidota</taxon>
        <taxon>Sphingobacteriia</taxon>
        <taxon>Sphingobacteriales</taxon>
        <taxon>Sphingobacteriaceae</taxon>
        <taxon>Sphingobacterium</taxon>
    </lineage>
</organism>
<reference evidence="5" key="1">
    <citation type="submission" date="2011-03" db="EMBL/GenBank/DDBJ databases">
        <title>Complete sequence of Sphingobacterium sp. 21.</title>
        <authorList>
            <consortium name="US DOE Joint Genome Institute"/>
            <person name="Lucas S."/>
            <person name="Copeland A."/>
            <person name="Lapidus A."/>
            <person name="Cheng J.-F."/>
            <person name="Goodwin L."/>
            <person name="Pitluck S."/>
            <person name="Davenport K."/>
            <person name="Detter J.C."/>
            <person name="Han C."/>
            <person name="Tapia R."/>
            <person name="Land M."/>
            <person name="Hauser L."/>
            <person name="Kyrpides N."/>
            <person name="Ivanova N."/>
            <person name="Ovchinnikova G."/>
            <person name="Pagani I."/>
            <person name="Siebers A.K."/>
            <person name="Allgaier M."/>
            <person name="Thelen M.P."/>
            <person name="Hugenholtz P."/>
            <person name="Woyke T."/>
        </authorList>
    </citation>
    <scope>NUCLEOTIDE SEQUENCE</scope>
    <source>
        <strain evidence="5">21</strain>
    </source>
</reference>
<dbReference type="InterPro" id="IPR016032">
    <property type="entry name" value="Sig_transdc_resp-reg_C-effctor"/>
</dbReference>
<keyword evidence="3" id="KW-0804">Transcription</keyword>